<accession>A0A0D0D1D7</accession>
<sequence length="264" mass="30113">VSLGPHHEWSGDGHGKLTAIGFPIWAVRDVFSGKWLGMWVLPNNRCGASIAYLYLSLVSRYSGMPLPTTTDCGSETTQVYGFVNALREHFSPHISTDELPAHWFLQSVNNITIECGWLQLRLQWGDNIKVFWEAGCDVYNDMDLRQSQLIRWLWPKLIQQELDQLMDCFNNHVVCRDKKKKLPSGVSPNVAFALHNQYGGEDCLQKVDRVVVKQLMEEIGGEDLIRFFDIAYAAHAQIVYDSLNFTSLTLQNVWAVFFAMLPLM</sequence>
<feature type="non-terminal residue" evidence="1">
    <location>
        <position position="1"/>
    </location>
</feature>
<dbReference type="InParanoid" id="A0A0D0D1D7"/>
<dbReference type="OrthoDB" id="5392716at2759"/>
<gene>
    <name evidence="1" type="ORF">PAXRUDRAFT_177767</name>
</gene>
<dbReference type="HOGENOM" id="CLU_039761_0_1_1"/>
<organism evidence="1 2">
    <name type="scientific">Paxillus rubicundulus Ve08.2h10</name>
    <dbReference type="NCBI Taxonomy" id="930991"/>
    <lineage>
        <taxon>Eukaryota</taxon>
        <taxon>Fungi</taxon>
        <taxon>Dikarya</taxon>
        <taxon>Basidiomycota</taxon>
        <taxon>Agaricomycotina</taxon>
        <taxon>Agaricomycetes</taxon>
        <taxon>Agaricomycetidae</taxon>
        <taxon>Boletales</taxon>
        <taxon>Paxilineae</taxon>
        <taxon>Paxillaceae</taxon>
        <taxon>Paxillus</taxon>
    </lineage>
</organism>
<reference evidence="1 2" key="1">
    <citation type="submission" date="2014-04" db="EMBL/GenBank/DDBJ databases">
        <authorList>
            <consortium name="DOE Joint Genome Institute"/>
            <person name="Kuo A."/>
            <person name="Kohler A."/>
            <person name="Jargeat P."/>
            <person name="Nagy L.G."/>
            <person name="Floudas D."/>
            <person name="Copeland A."/>
            <person name="Barry K.W."/>
            <person name="Cichocki N."/>
            <person name="Veneault-Fourrey C."/>
            <person name="LaButti K."/>
            <person name="Lindquist E.A."/>
            <person name="Lipzen A."/>
            <person name="Lundell T."/>
            <person name="Morin E."/>
            <person name="Murat C."/>
            <person name="Sun H."/>
            <person name="Tunlid A."/>
            <person name="Henrissat B."/>
            <person name="Grigoriev I.V."/>
            <person name="Hibbett D.S."/>
            <person name="Martin F."/>
            <person name="Nordberg H.P."/>
            <person name="Cantor M.N."/>
            <person name="Hua S.X."/>
        </authorList>
    </citation>
    <scope>NUCLEOTIDE SEQUENCE [LARGE SCALE GENOMIC DNA]</scope>
    <source>
        <strain evidence="1 2">Ve08.2h10</strain>
    </source>
</reference>
<keyword evidence="2" id="KW-1185">Reference proteome</keyword>
<protein>
    <submittedName>
        <fullName evidence="1">Uncharacterized protein</fullName>
    </submittedName>
</protein>
<evidence type="ECO:0000313" key="2">
    <source>
        <dbReference type="Proteomes" id="UP000054538"/>
    </source>
</evidence>
<name>A0A0D0D1D7_9AGAM</name>
<dbReference type="PANTHER" id="PTHR46177:SF1">
    <property type="entry name" value="INTEGRASE CATALYTIC DOMAIN-CONTAINING PROTEIN"/>
    <property type="match status" value="1"/>
</dbReference>
<proteinExistence type="predicted"/>
<reference evidence="2" key="2">
    <citation type="submission" date="2015-01" db="EMBL/GenBank/DDBJ databases">
        <title>Evolutionary Origins and Diversification of the Mycorrhizal Mutualists.</title>
        <authorList>
            <consortium name="DOE Joint Genome Institute"/>
            <consortium name="Mycorrhizal Genomics Consortium"/>
            <person name="Kohler A."/>
            <person name="Kuo A."/>
            <person name="Nagy L.G."/>
            <person name="Floudas D."/>
            <person name="Copeland A."/>
            <person name="Barry K.W."/>
            <person name="Cichocki N."/>
            <person name="Veneault-Fourrey C."/>
            <person name="LaButti K."/>
            <person name="Lindquist E.A."/>
            <person name="Lipzen A."/>
            <person name="Lundell T."/>
            <person name="Morin E."/>
            <person name="Murat C."/>
            <person name="Riley R."/>
            <person name="Ohm R."/>
            <person name="Sun H."/>
            <person name="Tunlid A."/>
            <person name="Henrissat B."/>
            <person name="Grigoriev I.V."/>
            <person name="Hibbett D.S."/>
            <person name="Martin F."/>
        </authorList>
    </citation>
    <scope>NUCLEOTIDE SEQUENCE [LARGE SCALE GENOMIC DNA]</scope>
    <source>
        <strain evidence="2">Ve08.2h10</strain>
    </source>
</reference>
<dbReference type="PANTHER" id="PTHR46177">
    <property type="entry name" value="INTEGRASE CATALYTIC DOMAIN-CONTAINING PROTEIN"/>
    <property type="match status" value="1"/>
</dbReference>
<dbReference type="AlphaFoldDB" id="A0A0D0D1D7"/>
<dbReference type="Proteomes" id="UP000054538">
    <property type="component" value="Unassembled WGS sequence"/>
</dbReference>
<dbReference type="STRING" id="930991.A0A0D0D1D7"/>
<evidence type="ECO:0000313" key="1">
    <source>
        <dbReference type="EMBL" id="KIK73679.1"/>
    </source>
</evidence>
<dbReference type="EMBL" id="KN829518">
    <property type="protein sequence ID" value="KIK73679.1"/>
    <property type="molecule type" value="Genomic_DNA"/>
</dbReference>